<dbReference type="AlphaFoldDB" id="A0AAW4HIL8"/>
<reference evidence="1" key="1">
    <citation type="submission" date="2021-03" db="EMBL/GenBank/DDBJ databases">
        <title>Study of the foodborne Vibrio vulnificus isolates from China.</title>
        <authorList>
            <person name="Zheng Z."/>
            <person name="Ye L."/>
        </authorList>
    </citation>
    <scope>NUCLEOTIDE SEQUENCE</scope>
    <source>
        <strain evidence="1">Vv1582</strain>
    </source>
</reference>
<protein>
    <recommendedName>
        <fullName evidence="3">GIY-YIG domain-containing protein</fullName>
    </recommendedName>
</protein>
<dbReference type="RefSeq" id="WP_206623231.1">
    <property type="nucleotide sequence ID" value="NZ_JAFKOQ010000065.1"/>
</dbReference>
<sequence>MKQLQDLISSDFIEAKIDLDKSDWHAEIPNKPGWYFLATDTPLEILKGLPAPPKTYANEAGETKNCKNYNLGQRARSLFDSPLIISKLGLTPVYSGMAKNLKDRAREHTFGHKGTAALALSNYSCLYKYNWSFYYLENQFKTSSKASEKIMLKLGEEMWRANNGWPILSAG</sequence>
<comment type="caution">
    <text evidence="1">The sequence shown here is derived from an EMBL/GenBank/DDBJ whole genome shotgun (WGS) entry which is preliminary data.</text>
</comment>
<evidence type="ECO:0000313" key="2">
    <source>
        <dbReference type="Proteomes" id="UP000664056"/>
    </source>
</evidence>
<evidence type="ECO:0000313" key="1">
    <source>
        <dbReference type="EMBL" id="MBN8124656.1"/>
    </source>
</evidence>
<proteinExistence type="predicted"/>
<evidence type="ECO:0008006" key="3">
    <source>
        <dbReference type="Google" id="ProtNLM"/>
    </source>
</evidence>
<gene>
    <name evidence="1" type="ORF">J0J18_23405</name>
</gene>
<accession>A0AAW4HIL8</accession>
<name>A0AAW4HIL8_VIBVL</name>
<dbReference type="EMBL" id="JAFKOQ010000065">
    <property type="protein sequence ID" value="MBN8124656.1"/>
    <property type="molecule type" value="Genomic_DNA"/>
</dbReference>
<organism evidence="1 2">
    <name type="scientific">Vibrio vulnificus</name>
    <dbReference type="NCBI Taxonomy" id="672"/>
    <lineage>
        <taxon>Bacteria</taxon>
        <taxon>Pseudomonadati</taxon>
        <taxon>Pseudomonadota</taxon>
        <taxon>Gammaproteobacteria</taxon>
        <taxon>Vibrionales</taxon>
        <taxon>Vibrionaceae</taxon>
        <taxon>Vibrio</taxon>
    </lineage>
</organism>
<dbReference type="Proteomes" id="UP000664056">
    <property type="component" value="Unassembled WGS sequence"/>
</dbReference>